<evidence type="ECO:0000313" key="1">
    <source>
        <dbReference type="EMBL" id="BBH09485.1"/>
    </source>
</evidence>
<organism evidence="1">
    <name type="scientific">Prunus dulcis</name>
    <name type="common">Almond</name>
    <name type="synonym">Amygdalus dulcis</name>
    <dbReference type="NCBI Taxonomy" id="3755"/>
    <lineage>
        <taxon>Eukaryota</taxon>
        <taxon>Viridiplantae</taxon>
        <taxon>Streptophyta</taxon>
        <taxon>Embryophyta</taxon>
        <taxon>Tracheophyta</taxon>
        <taxon>Spermatophyta</taxon>
        <taxon>Magnoliopsida</taxon>
        <taxon>eudicotyledons</taxon>
        <taxon>Gunneridae</taxon>
        <taxon>Pentapetalae</taxon>
        <taxon>rosids</taxon>
        <taxon>fabids</taxon>
        <taxon>Rosales</taxon>
        <taxon>Rosaceae</taxon>
        <taxon>Amygdaloideae</taxon>
        <taxon>Amygdaleae</taxon>
        <taxon>Prunus</taxon>
    </lineage>
</organism>
<sequence length="72" mass="8409">MAKNPVFHNRTKHIAIKHHFLREVSANKEVGLKYCKIEEQIVDIFTKALPKPKFELLQNMLGVTQMCIKEEC</sequence>
<dbReference type="EMBL" id="AP019304">
    <property type="protein sequence ID" value="BBH09485.1"/>
    <property type="molecule type" value="Genomic_DNA"/>
</dbReference>
<dbReference type="AlphaFoldDB" id="A0A4Y1RZS1"/>
<proteinExistence type="predicted"/>
<name>A0A4Y1RZS1_PRUDU</name>
<dbReference type="CDD" id="cd09272">
    <property type="entry name" value="RNase_HI_RT_Ty1"/>
    <property type="match status" value="1"/>
</dbReference>
<reference evidence="1" key="1">
    <citation type="journal article" date="2019" name="Science">
        <title>Mutation of a bHLH transcription factor allowed almond domestication.</title>
        <authorList>
            <person name="Sanchez-Perez R."/>
            <person name="Pavan S."/>
            <person name="Mazzeo R."/>
            <person name="Moldovan C."/>
            <person name="Aiese Cigliano R."/>
            <person name="Del Cueto J."/>
            <person name="Ricciardi F."/>
            <person name="Lotti C."/>
            <person name="Ricciardi L."/>
            <person name="Dicenta F."/>
            <person name="Lopez-Marques R.L."/>
            <person name="Lindberg Moller B."/>
        </authorList>
    </citation>
    <scope>NUCLEOTIDE SEQUENCE</scope>
</reference>
<protein>
    <submittedName>
        <fullName evidence="1">Disease resistance protein CC-NBS-LRR class family</fullName>
    </submittedName>
</protein>
<gene>
    <name evidence="1" type="ORF">Prudu_021993</name>
</gene>
<accession>A0A4Y1RZS1</accession>